<sequence length="78" mass="9088">MTSQQNDREVRKTKYIHIPGFVIVGVLVLEIYTLIKSWKDIKEEDPLKEIKRDLLIQKTLIYAIVMTIFLSGTFSFGN</sequence>
<keyword evidence="1" id="KW-1133">Transmembrane helix</keyword>
<keyword evidence="1" id="KW-0812">Transmembrane</keyword>
<evidence type="ECO:0000256" key="1">
    <source>
        <dbReference type="SAM" id="Phobius"/>
    </source>
</evidence>
<evidence type="ECO:0000313" key="3">
    <source>
        <dbReference type="Proteomes" id="UP000188159"/>
    </source>
</evidence>
<protein>
    <submittedName>
        <fullName evidence="2">Uncharacterized protein</fullName>
    </submittedName>
</protein>
<feature type="transmembrane region" description="Helical" evidence="1">
    <location>
        <begin position="55"/>
        <end position="76"/>
    </location>
</feature>
<gene>
    <name evidence="2" type="ORF">DO83_02680</name>
</gene>
<evidence type="ECO:0000313" key="2">
    <source>
        <dbReference type="EMBL" id="AQP38610.1"/>
    </source>
</evidence>
<name>A0A1Q2C4M6_ANAHA</name>
<dbReference type="Proteomes" id="UP000188159">
    <property type="component" value="Chromosome"/>
</dbReference>
<organism evidence="2 3">
    <name type="scientific">Anaerostipes hadrus</name>
    <dbReference type="NCBI Taxonomy" id="649756"/>
    <lineage>
        <taxon>Bacteria</taxon>
        <taxon>Bacillati</taxon>
        <taxon>Bacillota</taxon>
        <taxon>Clostridia</taxon>
        <taxon>Lachnospirales</taxon>
        <taxon>Lachnospiraceae</taxon>
        <taxon>Anaerostipes</taxon>
    </lineage>
</organism>
<keyword evidence="1" id="KW-0472">Membrane</keyword>
<reference evidence="2 3" key="1">
    <citation type="journal article" date="2016" name="Sci. Rep.">
        <title>Accelerated dysbiosis of gut microbiota during aggravation of DSS-induced colitis by a butyrate-producing bacterium.</title>
        <authorList>
            <person name="Zhang Q."/>
            <person name="Wu Y."/>
            <person name="Wang J."/>
            <person name="Wu G."/>
            <person name="Long W."/>
            <person name="Xue Z."/>
            <person name="Wang L."/>
            <person name="Zhang X."/>
            <person name="Pang X."/>
            <person name="Zhao Y."/>
            <person name="Zhao L."/>
            <person name="Zhang C."/>
        </authorList>
    </citation>
    <scope>NUCLEOTIDE SEQUENCE [LARGE SCALE GENOMIC DNA]</scope>
    <source>
        <strain evidence="2 3">BPB5</strain>
    </source>
</reference>
<accession>A0A1Q2C4M6</accession>
<proteinExistence type="predicted"/>
<dbReference type="AlphaFoldDB" id="A0A1Q2C4M6"/>
<dbReference type="RefSeq" id="WP_077325526.1">
    <property type="nucleotide sequence ID" value="NZ_CP012098.1"/>
</dbReference>
<dbReference type="EMBL" id="CP012098">
    <property type="protein sequence ID" value="AQP38610.1"/>
    <property type="molecule type" value="Genomic_DNA"/>
</dbReference>
<feature type="transmembrane region" description="Helical" evidence="1">
    <location>
        <begin position="15"/>
        <end position="35"/>
    </location>
</feature>